<proteinExistence type="predicted"/>
<dbReference type="EMBL" id="HBGN01025508">
    <property type="protein sequence ID" value="CAD9340582.1"/>
    <property type="molecule type" value="Transcribed_RNA"/>
</dbReference>
<evidence type="ECO:0000256" key="1">
    <source>
        <dbReference type="SAM" id="MobiDB-lite"/>
    </source>
</evidence>
<name>A0A6U3S6R0_9STRA</name>
<sequence length="213" mass="24754">MMTQKDSNTTTSKDSNNSRRTHHKRKHAVCFNPRVTHVSLLDIPVSSAMTNAERCSGWYSSQDLKHIKYDMVQTGKQILWRHHHLQQQEHSGKPNSIEQPHDEFISEDEVCFRGLEYQTNVKRQERKRLCLAFMLKYQRRLRARATSDADRALRLAHASKKLSLWAREIALVTGRNDFLEAYPKQNKFAYSSRGHNASYRVQSKRLSVSAPAC</sequence>
<protein>
    <submittedName>
        <fullName evidence="2">Uncharacterized protein</fullName>
    </submittedName>
</protein>
<feature type="region of interest" description="Disordered" evidence="1">
    <location>
        <begin position="1"/>
        <end position="26"/>
    </location>
</feature>
<feature type="compositionally biased region" description="Low complexity" evidence="1">
    <location>
        <begin position="1"/>
        <end position="15"/>
    </location>
</feature>
<gene>
    <name evidence="2" type="ORF">DBRI1063_LOCUS16340</name>
</gene>
<evidence type="ECO:0000313" key="2">
    <source>
        <dbReference type="EMBL" id="CAD9340582.1"/>
    </source>
</evidence>
<dbReference type="AlphaFoldDB" id="A0A6U3S6R0"/>
<reference evidence="2" key="1">
    <citation type="submission" date="2021-01" db="EMBL/GenBank/DDBJ databases">
        <authorList>
            <person name="Corre E."/>
            <person name="Pelletier E."/>
            <person name="Niang G."/>
            <person name="Scheremetjew M."/>
            <person name="Finn R."/>
            <person name="Kale V."/>
            <person name="Holt S."/>
            <person name="Cochrane G."/>
            <person name="Meng A."/>
            <person name="Brown T."/>
            <person name="Cohen L."/>
        </authorList>
    </citation>
    <scope>NUCLEOTIDE SEQUENCE</scope>
    <source>
        <strain evidence="2">Pop2</strain>
    </source>
</reference>
<accession>A0A6U3S6R0</accession>
<organism evidence="2">
    <name type="scientific">Ditylum brightwellii</name>
    <dbReference type="NCBI Taxonomy" id="49249"/>
    <lineage>
        <taxon>Eukaryota</taxon>
        <taxon>Sar</taxon>
        <taxon>Stramenopiles</taxon>
        <taxon>Ochrophyta</taxon>
        <taxon>Bacillariophyta</taxon>
        <taxon>Mediophyceae</taxon>
        <taxon>Lithodesmiophycidae</taxon>
        <taxon>Lithodesmiales</taxon>
        <taxon>Lithodesmiaceae</taxon>
        <taxon>Ditylum</taxon>
    </lineage>
</organism>